<gene>
    <name evidence="1" type="ORF">RV14_GL001165</name>
</gene>
<accession>A0A1L8WBK3</accession>
<keyword evidence="2" id="KW-1185">Reference proteome</keyword>
<evidence type="ECO:0000313" key="2">
    <source>
        <dbReference type="Proteomes" id="UP000182152"/>
    </source>
</evidence>
<protein>
    <submittedName>
        <fullName evidence="1">Uncharacterized protein</fullName>
    </submittedName>
</protein>
<dbReference type="EMBL" id="JXLB01000024">
    <property type="protein sequence ID" value="OJG78408.1"/>
    <property type="molecule type" value="Genomic_DNA"/>
</dbReference>
<dbReference type="AlphaFoldDB" id="A0A1L8WBK3"/>
<dbReference type="STRING" id="150033.RV14_GL001165"/>
<proteinExistence type="predicted"/>
<dbReference type="OrthoDB" id="2920780at2"/>
<organism evidence="1 2">
    <name type="scientific">Enterococcus ratti</name>
    <dbReference type="NCBI Taxonomy" id="150033"/>
    <lineage>
        <taxon>Bacteria</taxon>
        <taxon>Bacillati</taxon>
        <taxon>Bacillota</taxon>
        <taxon>Bacilli</taxon>
        <taxon>Lactobacillales</taxon>
        <taxon>Enterococcaceae</taxon>
        <taxon>Enterococcus</taxon>
    </lineage>
</organism>
<dbReference type="Proteomes" id="UP000182152">
    <property type="component" value="Unassembled WGS sequence"/>
</dbReference>
<name>A0A1L8WBK3_9ENTE</name>
<comment type="caution">
    <text evidence="1">The sequence shown here is derived from an EMBL/GenBank/DDBJ whole genome shotgun (WGS) entry which is preliminary data.</text>
</comment>
<sequence>MPITSKELAKKKATAKLIIEAKGDNFDDWLAQKYDEVFDENEAIIHKALKSFTEKNNKNNQFEQR</sequence>
<reference evidence="1 2" key="1">
    <citation type="submission" date="2014-12" db="EMBL/GenBank/DDBJ databases">
        <title>Draft genome sequences of 29 type strains of Enterococci.</title>
        <authorList>
            <person name="Zhong Z."/>
            <person name="Sun Z."/>
            <person name="Liu W."/>
            <person name="Zhang W."/>
            <person name="Zhang H."/>
        </authorList>
    </citation>
    <scope>NUCLEOTIDE SEQUENCE [LARGE SCALE GENOMIC DNA]</scope>
    <source>
        <strain evidence="1 2">DSM 15687</strain>
    </source>
</reference>
<dbReference type="RefSeq" id="WP_071856117.1">
    <property type="nucleotide sequence ID" value="NZ_JXLB01000024.1"/>
</dbReference>
<evidence type="ECO:0000313" key="1">
    <source>
        <dbReference type="EMBL" id="OJG78408.1"/>
    </source>
</evidence>